<evidence type="ECO:0000259" key="10">
    <source>
        <dbReference type="PROSITE" id="PS51192"/>
    </source>
</evidence>
<evidence type="ECO:0008006" key="14">
    <source>
        <dbReference type="Google" id="ProtNLM"/>
    </source>
</evidence>
<feature type="region of interest" description="Disordered" evidence="9">
    <location>
        <begin position="487"/>
        <end position="561"/>
    </location>
</feature>
<feature type="region of interest" description="Disordered" evidence="9">
    <location>
        <begin position="215"/>
        <end position="236"/>
    </location>
</feature>
<gene>
    <name evidence="12" type="ORF">EJ05DRAFT_502368</name>
</gene>
<dbReference type="Gene3D" id="3.40.50.10810">
    <property type="entry name" value="Tandem AAA-ATPase domain"/>
    <property type="match status" value="2"/>
</dbReference>
<dbReference type="Pfam" id="PF00271">
    <property type="entry name" value="Helicase_C"/>
    <property type="match status" value="1"/>
</dbReference>
<organism evidence="12 13">
    <name type="scientific">Pseudovirgaria hyperparasitica</name>
    <dbReference type="NCBI Taxonomy" id="470096"/>
    <lineage>
        <taxon>Eukaryota</taxon>
        <taxon>Fungi</taxon>
        <taxon>Dikarya</taxon>
        <taxon>Ascomycota</taxon>
        <taxon>Pezizomycotina</taxon>
        <taxon>Dothideomycetes</taxon>
        <taxon>Dothideomycetes incertae sedis</taxon>
        <taxon>Acrospermales</taxon>
        <taxon>Acrospermaceae</taxon>
        <taxon>Pseudovirgaria</taxon>
    </lineage>
</organism>
<dbReference type="PROSITE" id="PS51192">
    <property type="entry name" value="HELICASE_ATP_BIND_1"/>
    <property type="match status" value="1"/>
</dbReference>
<dbReference type="InterPro" id="IPR044574">
    <property type="entry name" value="ARIP4-like"/>
</dbReference>
<evidence type="ECO:0000313" key="13">
    <source>
        <dbReference type="Proteomes" id="UP000799437"/>
    </source>
</evidence>
<accession>A0A6A6W060</accession>
<dbReference type="GO" id="GO:0005524">
    <property type="term" value="F:ATP binding"/>
    <property type="evidence" value="ECO:0007669"/>
    <property type="project" value="UniProtKB-KW"/>
</dbReference>
<evidence type="ECO:0000256" key="8">
    <source>
        <dbReference type="ARBA" id="ARBA00023242"/>
    </source>
</evidence>
<feature type="compositionally biased region" description="Polar residues" evidence="9">
    <location>
        <begin position="540"/>
        <end position="558"/>
    </location>
</feature>
<feature type="compositionally biased region" description="Basic and acidic residues" evidence="9">
    <location>
        <begin position="974"/>
        <end position="988"/>
    </location>
</feature>
<dbReference type="InterPro" id="IPR000330">
    <property type="entry name" value="SNF2_N"/>
</dbReference>
<feature type="region of interest" description="Disordered" evidence="9">
    <location>
        <begin position="1"/>
        <end position="74"/>
    </location>
</feature>
<dbReference type="SMART" id="SM00487">
    <property type="entry name" value="DEXDc"/>
    <property type="match status" value="1"/>
</dbReference>
<dbReference type="Proteomes" id="UP000799437">
    <property type="component" value="Unassembled WGS sequence"/>
</dbReference>
<feature type="compositionally biased region" description="Polar residues" evidence="9">
    <location>
        <begin position="487"/>
        <end position="506"/>
    </location>
</feature>
<keyword evidence="3" id="KW-0547">Nucleotide-binding</keyword>
<feature type="compositionally biased region" description="Low complexity" evidence="9">
    <location>
        <begin position="23"/>
        <end position="37"/>
    </location>
</feature>
<dbReference type="EMBL" id="ML996576">
    <property type="protein sequence ID" value="KAF2755895.1"/>
    <property type="molecule type" value="Genomic_DNA"/>
</dbReference>
<dbReference type="GO" id="GO:0005634">
    <property type="term" value="C:nucleus"/>
    <property type="evidence" value="ECO:0007669"/>
    <property type="project" value="UniProtKB-SubCell"/>
</dbReference>
<feature type="region of interest" description="Disordered" evidence="9">
    <location>
        <begin position="1489"/>
        <end position="1519"/>
    </location>
</feature>
<dbReference type="GO" id="GO:0016887">
    <property type="term" value="F:ATP hydrolysis activity"/>
    <property type="evidence" value="ECO:0007669"/>
    <property type="project" value="InterPro"/>
</dbReference>
<evidence type="ECO:0000256" key="5">
    <source>
        <dbReference type="ARBA" id="ARBA00022806"/>
    </source>
</evidence>
<dbReference type="InterPro" id="IPR001650">
    <property type="entry name" value="Helicase_C-like"/>
</dbReference>
<evidence type="ECO:0000256" key="9">
    <source>
        <dbReference type="SAM" id="MobiDB-lite"/>
    </source>
</evidence>
<feature type="domain" description="Helicase ATP-binding" evidence="10">
    <location>
        <begin position="823"/>
        <end position="1063"/>
    </location>
</feature>
<evidence type="ECO:0000259" key="11">
    <source>
        <dbReference type="PROSITE" id="PS51194"/>
    </source>
</evidence>
<dbReference type="InterPro" id="IPR027417">
    <property type="entry name" value="P-loop_NTPase"/>
</dbReference>
<dbReference type="Pfam" id="PF24580">
    <property type="entry name" value="DUF7607"/>
    <property type="match status" value="1"/>
</dbReference>
<evidence type="ECO:0000256" key="4">
    <source>
        <dbReference type="ARBA" id="ARBA00022801"/>
    </source>
</evidence>
<feature type="region of interest" description="Disordered" evidence="9">
    <location>
        <begin position="956"/>
        <end position="988"/>
    </location>
</feature>
<dbReference type="PANTHER" id="PTHR45797:SF1">
    <property type="entry name" value="HELICASE ARIP4"/>
    <property type="match status" value="1"/>
</dbReference>
<dbReference type="GO" id="GO:0003677">
    <property type="term" value="F:DNA binding"/>
    <property type="evidence" value="ECO:0007669"/>
    <property type="project" value="UniProtKB-KW"/>
</dbReference>
<sequence length="1519" mass="171607">MPQGSQDSPLLALRSTGRDEFPSATATSQASQYANTSRQSQNSASHCEHDLYERPGELPEDPIIITSNPPKSNYSPNAAPSATNNYFPIDSVHFPGLRTGDVVIPLTFLNNFAFNNDPPEARHAKFVKHVLQHLFTSQDREEFKLGGTVFEIVHLHTEKLVVAGDPFHVLLYEENGMLRIMDLHDLNAQREEELSHDQGEAALIKRALIAHRQDRLSHPVPIDPKGKKRSNEDLDMPSLRRIAKYAERMEEQEATELVPSTAHSTDQQDNHKAVSEPAHSFLQVRFRKCSQAARVLRLVYSRLKKADLIPTLLKVSATSRRLKRGEISDVITCVIESHRAAWEVIDKPYARAEQEYRYRQGEAVPDGDRGHGLLTEAFSRVAHLKTRLYLYITAIEGQSWSGTFQIQKQCETIGSTVKSLELAQWWLGELTCQEELANSRKEKAHNVSRKLRKTYHIGSTDDSQATEAITEDLIGILYHDRKSSEDSIQFSSNEQVPSGNPFTNLPRNCHLDTPPAAMNDNLGERPVSSSVSDEVAAKANRSSSNHTIATTEPGNSGSKPYWDSSAAEIEAWDVGKLPSFRNFRFLTKLVHTIPKHVVKDLQLLFRNTGDSKRVRADSCARLIVLLMHGQRPCDPSEEATRTVIHIRMAYETGDTGLLFNPDTQPDYDGFLRGIGRSNTLRVWRVFLDIFVNVLHAWKEPTAAYANLHSSENPMPTMDPPSRRSLNSYFRVVGTLTDDMAKNQSIALERFQSHMRDREPDSEDIEELLEKRPEYRDYEHDLVVLNPMANVDEYVVMSQDKKTSRDPPLKRHQVEGLRFLWREIVEAKEQEGCLLAHTMGLGKSRQIIEFLQVLQESANSSNTNIAQLVPPHLSEVRALLLCPASVVENWFHEHNKWGIELEVVGGHIIHTIKAMGGTSLTQLRLDKIRYWNTHGGLLILSYDMFVGYTKPAAESDTVWKPTAPRAKPESQMTQKQRDNKAARESRAKNKAVKEEIQLEEIKTLLLDAPNLVIADESQRLKNMDSVIAQCASRFRTKSRIALTGTPLSNNLGEYYSSINWIAPGYLGDAQDFKRLYQRPIEQGLYKDSGKALFKRSREVLTVLRETIRPKIHRREITSLEEHIPGKVEFIITLPLTPIQRKTYTDFVRGLHCDETENNFRIFGWLSALAYLNTHPQFFLERLKERKRIQREAAIPAMTTRDSHGRLPDVNLESDTPLALSSLSIPPRLMDTLEKDLSAVADLESSVNSWKLEMLLEILRYCSTIKDKVLVFSQYKTTLRFLQRHIENINLPCFVLDGDVSHEKRLEDIHEFNTSVDWSVYLVSTLAGGTGLNMYAANRVITFDHHFNPAMEEQAIGRAYRLGQTKKTFVYHLALGNTFETALHITQVYKQQLAARAVDGQAPLPQANHVKEYLFVPVEDGDPGSIVCAGADESVLGPISAVKKIPILGVLTTDEYRRLNPEEAVDDGPESVAVEMGKWGGSEMVLALRRRAGEGMEEEGREETGAPAVLDSESMEEDLDI</sequence>
<dbReference type="OrthoDB" id="2020972at2759"/>
<protein>
    <recommendedName>
        <fullName evidence="14">P-loop containing nucleoside triphosphate hydrolase protein</fullName>
    </recommendedName>
</protein>
<keyword evidence="5" id="KW-0347">Helicase</keyword>
<keyword evidence="8" id="KW-0539">Nucleus</keyword>
<dbReference type="PANTHER" id="PTHR45797">
    <property type="entry name" value="RAD54-LIKE"/>
    <property type="match status" value="1"/>
</dbReference>
<evidence type="ECO:0000256" key="7">
    <source>
        <dbReference type="ARBA" id="ARBA00023125"/>
    </source>
</evidence>
<dbReference type="PROSITE" id="PS51194">
    <property type="entry name" value="HELICASE_CTER"/>
    <property type="match status" value="1"/>
</dbReference>
<evidence type="ECO:0000256" key="6">
    <source>
        <dbReference type="ARBA" id="ARBA00022840"/>
    </source>
</evidence>
<dbReference type="SMART" id="SM00490">
    <property type="entry name" value="HELICc"/>
    <property type="match status" value="1"/>
</dbReference>
<dbReference type="InterPro" id="IPR014001">
    <property type="entry name" value="Helicase_ATP-bd"/>
</dbReference>
<keyword evidence="4" id="KW-0378">Hydrolase</keyword>
<proteinExistence type="inferred from homology"/>
<dbReference type="InterPro" id="IPR049730">
    <property type="entry name" value="SNF2/RAD54-like_C"/>
</dbReference>
<dbReference type="GO" id="GO:0004386">
    <property type="term" value="F:helicase activity"/>
    <property type="evidence" value="ECO:0007669"/>
    <property type="project" value="UniProtKB-KW"/>
</dbReference>
<evidence type="ECO:0000256" key="2">
    <source>
        <dbReference type="ARBA" id="ARBA00007025"/>
    </source>
</evidence>
<keyword evidence="7" id="KW-0238">DNA-binding</keyword>
<comment type="subcellular location">
    <subcellularLocation>
        <location evidence="1">Nucleus</location>
    </subcellularLocation>
</comment>
<feature type="compositionally biased region" description="Basic and acidic residues" evidence="9">
    <location>
        <begin position="46"/>
        <end position="57"/>
    </location>
</feature>
<dbReference type="SUPFAM" id="SSF52540">
    <property type="entry name" value="P-loop containing nucleoside triphosphate hydrolases"/>
    <property type="match status" value="2"/>
</dbReference>
<feature type="compositionally biased region" description="Polar residues" evidence="9">
    <location>
        <begin position="65"/>
        <end position="74"/>
    </location>
</feature>
<dbReference type="Pfam" id="PF00176">
    <property type="entry name" value="SNF2-rel_dom"/>
    <property type="match status" value="1"/>
</dbReference>
<feature type="region of interest" description="Disordered" evidence="9">
    <location>
        <begin position="250"/>
        <end position="274"/>
    </location>
</feature>
<evidence type="ECO:0000256" key="3">
    <source>
        <dbReference type="ARBA" id="ARBA00022741"/>
    </source>
</evidence>
<evidence type="ECO:0000256" key="1">
    <source>
        <dbReference type="ARBA" id="ARBA00004123"/>
    </source>
</evidence>
<dbReference type="RefSeq" id="XP_033598346.1">
    <property type="nucleotide sequence ID" value="XM_033747242.1"/>
</dbReference>
<comment type="similarity">
    <text evidence="2">Belongs to the SNF2/RAD54 helicase family.</text>
</comment>
<keyword evidence="13" id="KW-1185">Reference proteome</keyword>
<feature type="domain" description="Helicase C-terminal" evidence="11">
    <location>
        <begin position="1255"/>
        <end position="1402"/>
    </location>
</feature>
<keyword evidence="6" id="KW-0067">ATP-binding</keyword>
<evidence type="ECO:0000313" key="12">
    <source>
        <dbReference type="EMBL" id="KAF2755895.1"/>
    </source>
</evidence>
<dbReference type="InterPro" id="IPR038718">
    <property type="entry name" value="SNF2-like_sf"/>
</dbReference>
<reference evidence="12" key="1">
    <citation type="journal article" date="2020" name="Stud. Mycol.">
        <title>101 Dothideomycetes genomes: a test case for predicting lifestyles and emergence of pathogens.</title>
        <authorList>
            <person name="Haridas S."/>
            <person name="Albert R."/>
            <person name="Binder M."/>
            <person name="Bloem J."/>
            <person name="Labutti K."/>
            <person name="Salamov A."/>
            <person name="Andreopoulos B."/>
            <person name="Baker S."/>
            <person name="Barry K."/>
            <person name="Bills G."/>
            <person name="Bluhm B."/>
            <person name="Cannon C."/>
            <person name="Castanera R."/>
            <person name="Culley D."/>
            <person name="Daum C."/>
            <person name="Ezra D."/>
            <person name="Gonzalez J."/>
            <person name="Henrissat B."/>
            <person name="Kuo A."/>
            <person name="Liang C."/>
            <person name="Lipzen A."/>
            <person name="Lutzoni F."/>
            <person name="Magnuson J."/>
            <person name="Mondo S."/>
            <person name="Nolan M."/>
            <person name="Ohm R."/>
            <person name="Pangilinan J."/>
            <person name="Park H.-J."/>
            <person name="Ramirez L."/>
            <person name="Alfaro M."/>
            <person name="Sun H."/>
            <person name="Tritt A."/>
            <person name="Yoshinaga Y."/>
            <person name="Zwiers L.-H."/>
            <person name="Turgeon B."/>
            <person name="Goodwin S."/>
            <person name="Spatafora J."/>
            <person name="Crous P."/>
            <person name="Grigoriev I."/>
        </authorList>
    </citation>
    <scope>NUCLEOTIDE SEQUENCE</scope>
    <source>
        <strain evidence="12">CBS 121739</strain>
    </source>
</reference>
<dbReference type="InterPro" id="IPR056026">
    <property type="entry name" value="DUF7607"/>
</dbReference>
<dbReference type="GeneID" id="54488296"/>
<name>A0A6A6W060_9PEZI</name>
<dbReference type="CDD" id="cd18793">
    <property type="entry name" value="SF2_C_SNF"/>
    <property type="match status" value="1"/>
</dbReference>
<dbReference type="Gene3D" id="3.40.50.300">
    <property type="entry name" value="P-loop containing nucleotide triphosphate hydrolases"/>
    <property type="match status" value="1"/>
</dbReference>